<proteinExistence type="predicted"/>
<name>A0A3S3VCK1_METS7</name>
<evidence type="ECO:0008006" key="3">
    <source>
        <dbReference type="Google" id="ProtNLM"/>
    </source>
</evidence>
<sequence>MTLRKDLLRSFVYLLKRNGLIQTESLREDSNEGFSNRLKLQKYVFIVRHFGLDMNYSFSLYLHGPYSPELAKDYYSLDLAETTAVPLPKEFKADEFLSLVKGKDERWLEAVATAMDLAKDWGIKDNKECKMLADHIKLMKPHVADYADDAVNYALVILR</sequence>
<evidence type="ECO:0000313" key="2">
    <source>
        <dbReference type="Proteomes" id="UP000288215"/>
    </source>
</evidence>
<accession>A0A3S3VCK1</accession>
<comment type="caution">
    <text evidence="1">The sequence shown here is derived from an EMBL/GenBank/DDBJ whole genome shotgun (WGS) entry which is preliminary data.</text>
</comment>
<gene>
    <name evidence="1" type="ORF">Metus_0369</name>
</gene>
<dbReference type="AlphaFoldDB" id="A0A3S3VCK1"/>
<evidence type="ECO:0000313" key="1">
    <source>
        <dbReference type="EMBL" id="RWX73590.1"/>
    </source>
</evidence>
<organism evidence="1 2">
    <name type="scientific">Methanosuratincola subterraneus</name>
    <dbReference type="NCBI Taxonomy" id="2593994"/>
    <lineage>
        <taxon>Archaea</taxon>
        <taxon>Thermoproteota</taxon>
        <taxon>Methanosuratincolia</taxon>
        <taxon>Candidatus Methanomethylicales</taxon>
        <taxon>Candidatus Methanomethylicaceae</taxon>
        <taxon>Candidatus Methanosuratincola (ex Vanwonterghem et al. 2016)</taxon>
    </lineage>
</organism>
<dbReference type="Proteomes" id="UP000288215">
    <property type="component" value="Unassembled WGS sequence"/>
</dbReference>
<dbReference type="EMBL" id="RXGA01000002">
    <property type="protein sequence ID" value="RWX73590.1"/>
    <property type="molecule type" value="Genomic_DNA"/>
</dbReference>
<reference evidence="1 2" key="1">
    <citation type="submission" date="2018-12" db="EMBL/GenBank/DDBJ databases">
        <title>The complete genome of the methanogenic archaea of the candidate phylum Verstraetearchaeota, obtained from the metagenome of underground thermal water.</title>
        <authorList>
            <person name="Kadnikov V.V."/>
            <person name="Mardanov A.V."/>
            <person name="Beletsky A.V."/>
            <person name="Karnachuk O.V."/>
            <person name="Ravin N.V."/>
        </authorList>
    </citation>
    <scope>NUCLEOTIDE SEQUENCE [LARGE SCALE GENOMIC DNA]</scope>
    <source>
        <strain evidence="1">Ch88</strain>
    </source>
</reference>
<protein>
    <recommendedName>
        <fullName evidence="3">Antitoxin SocA-like Panacea domain-containing protein</fullName>
    </recommendedName>
</protein>